<dbReference type="OrthoDB" id="9780943at2"/>
<evidence type="ECO:0000313" key="3">
    <source>
        <dbReference type="EMBL" id="OWT60211.1"/>
    </source>
</evidence>
<gene>
    <name evidence="3" type="ORF">CEY11_11150</name>
</gene>
<organism evidence="3 4">
    <name type="scientific">Candidimonas nitroreducens</name>
    <dbReference type="NCBI Taxonomy" id="683354"/>
    <lineage>
        <taxon>Bacteria</taxon>
        <taxon>Pseudomonadati</taxon>
        <taxon>Pseudomonadota</taxon>
        <taxon>Betaproteobacteria</taxon>
        <taxon>Burkholderiales</taxon>
        <taxon>Alcaligenaceae</taxon>
        <taxon>Candidimonas</taxon>
    </lineage>
</organism>
<reference evidence="4" key="1">
    <citation type="submission" date="2017-06" db="EMBL/GenBank/DDBJ databases">
        <title>Herbaspirillum phytohormonus sp. nov., isolated from the root nodule of Robinia pseudoacacia in lead-zinc mine.</title>
        <authorList>
            <person name="Fan M."/>
            <person name="Lin Y."/>
        </authorList>
    </citation>
    <scope>NUCLEOTIDE SEQUENCE [LARGE SCALE GENOMIC DNA]</scope>
    <source>
        <strain evidence="4">SC-089</strain>
    </source>
</reference>
<evidence type="ECO:0000256" key="1">
    <source>
        <dbReference type="ARBA" id="ARBA00006987"/>
    </source>
</evidence>
<comment type="similarity">
    <text evidence="1">Belongs to the UPF0065 (bug) family.</text>
</comment>
<evidence type="ECO:0008006" key="5">
    <source>
        <dbReference type="Google" id="ProtNLM"/>
    </source>
</evidence>
<dbReference type="CDD" id="cd07012">
    <property type="entry name" value="PBP2_Bug_TTT"/>
    <property type="match status" value="1"/>
</dbReference>
<proteinExistence type="inferred from homology"/>
<feature type="chain" id="PRO_5013211528" description="ABC transporter substrate-binding protein" evidence="2">
    <location>
        <begin position="24"/>
        <end position="324"/>
    </location>
</feature>
<evidence type="ECO:0000256" key="2">
    <source>
        <dbReference type="SAM" id="SignalP"/>
    </source>
</evidence>
<dbReference type="RefSeq" id="WP_088603468.1">
    <property type="nucleotide sequence ID" value="NZ_NJIH01000006.1"/>
</dbReference>
<dbReference type="Proteomes" id="UP000214603">
    <property type="component" value="Unassembled WGS sequence"/>
</dbReference>
<comment type="caution">
    <text evidence="3">The sequence shown here is derived from an EMBL/GenBank/DDBJ whole genome shotgun (WGS) entry which is preliminary data.</text>
</comment>
<dbReference type="PIRSF" id="PIRSF017082">
    <property type="entry name" value="YflP"/>
    <property type="match status" value="1"/>
</dbReference>
<dbReference type="AlphaFoldDB" id="A0A225ML11"/>
<dbReference type="Gene3D" id="3.40.190.150">
    <property type="entry name" value="Bordetella uptake gene, domain 1"/>
    <property type="match status" value="1"/>
</dbReference>
<dbReference type="InterPro" id="IPR005064">
    <property type="entry name" value="BUG"/>
</dbReference>
<keyword evidence="2" id="KW-0732">Signal</keyword>
<dbReference type="EMBL" id="NJIH01000006">
    <property type="protein sequence ID" value="OWT60211.1"/>
    <property type="molecule type" value="Genomic_DNA"/>
</dbReference>
<name>A0A225ML11_9BURK</name>
<dbReference type="InterPro" id="IPR042100">
    <property type="entry name" value="Bug_dom1"/>
</dbReference>
<dbReference type="PANTHER" id="PTHR42928:SF5">
    <property type="entry name" value="BLR1237 PROTEIN"/>
    <property type="match status" value="1"/>
</dbReference>
<accession>A0A225ML11</accession>
<dbReference type="Gene3D" id="3.40.190.10">
    <property type="entry name" value="Periplasmic binding protein-like II"/>
    <property type="match status" value="1"/>
</dbReference>
<evidence type="ECO:0000313" key="4">
    <source>
        <dbReference type="Proteomes" id="UP000214603"/>
    </source>
</evidence>
<protein>
    <recommendedName>
        <fullName evidence="5">ABC transporter substrate-binding protein</fullName>
    </recommendedName>
</protein>
<sequence length="324" mass="34509">MNPRRRGLILTAALSALPAMSWASEAVPSDVRLIIPWPAGSGGDIAGRLIAAMLSRRLHTNIYVENRAGASGTIGSSLGSREAPDGATLILGNSASHGSAPFYIPRLSYDPITSFAPISMLYRNSLVLAVNEKFPATSLAELVAYARANPGKLSYGTPGVGTPHQLVCELLQREAGIRMTHVPYKGSAKVLTDLAGGHIQIAVSAQAAALELYRSKIIRILAVADKTRTKQLPDVPAIAETYPGFDVAGWGALFAPKNLPNKLVERYNAAVVAALSDPDLRNKLEAAGFLPVSSTPAELLAIVKQEHQRWASIVKHDMTVTNTY</sequence>
<feature type="signal peptide" evidence="2">
    <location>
        <begin position="1"/>
        <end position="23"/>
    </location>
</feature>
<keyword evidence="4" id="KW-1185">Reference proteome</keyword>
<dbReference type="SUPFAM" id="SSF53850">
    <property type="entry name" value="Periplasmic binding protein-like II"/>
    <property type="match status" value="1"/>
</dbReference>
<dbReference type="Pfam" id="PF03401">
    <property type="entry name" value="TctC"/>
    <property type="match status" value="1"/>
</dbReference>
<dbReference type="PANTHER" id="PTHR42928">
    <property type="entry name" value="TRICARBOXYLATE-BINDING PROTEIN"/>
    <property type="match status" value="1"/>
</dbReference>